<evidence type="ECO:0000256" key="1">
    <source>
        <dbReference type="SAM" id="MobiDB-lite"/>
    </source>
</evidence>
<feature type="domain" description="BZIP" evidence="2">
    <location>
        <begin position="106"/>
        <end position="121"/>
    </location>
</feature>
<reference evidence="3" key="3">
    <citation type="submission" date="2011-03" db="EMBL/GenBank/DDBJ databases">
        <title>Annotation of Magnaporthe poae ATCC 64411.</title>
        <authorList>
            <person name="Ma L.-J."/>
            <person name="Dead R."/>
            <person name="Young S.K."/>
            <person name="Zeng Q."/>
            <person name="Gargeya S."/>
            <person name="Fitzgerald M."/>
            <person name="Haas B."/>
            <person name="Abouelleil A."/>
            <person name="Alvarado L."/>
            <person name="Arachchi H.M."/>
            <person name="Berlin A."/>
            <person name="Brown A."/>
            <person name="Chapman S.B."/>
            <person name="Chen Z."/>
            <person name="Dunbar C."/>
            <person name="Freedman E."/>
            <person name="Gearin G."/>
            <person name="Gellesch M."/>
            <person name="Goldberg J."/>
            <person name="Griggs A."/>
            <person name="Gujja S."/>
            <person name="Heiman D."/>
            <person name="Howarth C."/>
            <person name="Larson L."/>
            <person name="Lui A."/>
            <person name="MacDonald P.J.P."/>
            <person name="Mehta T."/>
            <person name="Montmayeur A."/>
            <person name="Murphy C."/>
            <person name="Neiman D."/>
            <person name="Pearson M."/>
            <person name="Priest M."/>
            <person name="Roberts A."/>
            <person name="Saif S."/>
            <person name="Shea T."/>
            <person name="Shenoy N."/>
            <person name="Sisk P."/>
            <person name="Stolte C."/>
            <person name="Sykes S."/>
            <person name="Yandava C."/>
            <person name="Wortman J."/>
            <person name="Nusbaum C."/>
            <person name="Birren B."/>
        </authorList>
    </citation>
    <scope>NUCLEOTIDE SEQUENCE</scope>
    <source>
        <strain evidence="3">ATCC 64411</strain>
    </source>
</reference>
<dbReference type="PANTHER" id="PTHR39607:SF2">
    <property type="entry name" value="BZIP DOMAIN-CONTAINING PROTEIN"/>
    <property type="match status" value="1"/>
</dbReference>
<dbReference type="VEuPathDB" id="FungiDB:MAPG_07756"/>
<protein>
    <recommendedName>
        <fullName evidence="2">BZIP domain-containing protein</fullName>
    </recommendedName>
</protein>
<dbReference type="GO" id="GO:0003700">
    <property type="term" value="F:DNA-binding transcription factor activity"/>
    <property type="evidence" value="ECO:0007669"/>
    <property type="project" value="InterPro"/>
</dbReference>
<evidence type="ECO:0000313" key="4">
    <source>
        <dbReference type="EnsemblFungi" id="MAPG_07756T0"/>
    </source>
</evidence>
<dbReference type="eggNOG" id="ENOG502SSMB">
    <property type="taxonomic scope" value="Eukaryota"/>
</dbReference>
<feature type="compositionally biased region" description="Basic residues" evidence="1">
    <location>
        <begin position="82"/>
        <end position="91"/>
    </location>
</feature>
<feature type="region of interest" description="Disordered" evidence="1">
    <location>
        <begin position="1"/>
        <end position="183"/>
    </location>
</feature>
<dbReference type="Proteomes" id="UP000011715">
    <property type="component" value="Unassembled WGS sequence"/>
</dbReference>
<reference evidence="4" key="5">
    <citation type="submission" date="2015-06" db="UniProtKB">
        <authorList>
            <consortium name="EnsemblFungi"/>
        </authorList>
    </citation>
    <scope>IDENTIFICATION</scope>
    <source>
        <strain evidence="4">ATCC 64411</strain>
    </source>
</reference>
<reference evidence="5" key="1">
    <citation type="submission" date="2010-05" db="EMBL/GenBank/DDBJ databases">
        <title>The genome sequence of Magnaporthe poae strain ATCC 64411.</title>
        <authorList>
            <person name="Ma L.-J."/>
            <person name="Dead R."/>
            <person name="Young S."/>
            <person name="Zeng Q."/>
            <person name="Koehrsen M."/>
            <person name="Alvarado L."/>
            <person name="Berlin A."/>
            <person name="Chapman S.B."/>
            <person name="Chen Z."/>
            <person name="Freedman E."/>
            <person name="Gellesch M."/>
            <person name="Goldberg J."/>
            <person name="Griggs A."/>
            <person name="Gujja S."/>
            <person name="Heilman E.R."/>
            <person name="Heiman D."/>
            <person name="Hepburn T."/>
            <person name="Howarth C."/>
            <person name="Jen D."/>
            <person name="Larson L."/>
            <person name="Mehta T."/>
            <person name="Neiman D."/>
            <person name="Pearson M."/>
            <person name="Roberts A."/>
            <person name="Saif S."/>
            <person name="Shea T."/>
            <person name="Shenoy N."/>
            <person name="Sisk P."/>
            <person name="Stolte C."/>
            <person name="Sykes S."/>
            <person name="Walk T."/>
            <person name="White J."/>
            <person name="Yandava C."/>
            <person name="Haas B."/>
            <person name="Nusbaum C."/>
            <person name="Birren B."/>
        </authorList>
    </citation>
    <scope>NUCLEOTIDE SEQUENCE [LARGE SCALE GENOMIC DNA]</scope>
    <source>
        <strain evidence="5">ATCC 64411 / 73-15</strain>
    </source>
</reference>
<dbReference type="PROSITE" id="PS00036">
    <property type="entry name" value="BZIP_BASIC"/>
    <property type="match status" value="1"/>
</dbReference>
<feature type="compositionally biased region" description="Low complexity" evidence="1">
    <location>
        <begin position="165"/>
        <end position="183"/>
    </location>
</feature>
<evidence type="ECO:0000313" key="3">
    <source>
        <dbReference type="EMBL" id="KLU88772.1"/>
    </source>
</evidence>
<dbReference type="PANTHER" id="PTHR39607">
    <property type="entry name" value="XANTHOCILLIN BIOSYNTHESIS CLUSTER TRANSCRIPTION FACTOR XANC-RELATED"/>
    <property type="match status" value="1"/>
</dbReference>
<dbReference type="EMBL" id="ADBL01001880">
    <property type="status" value="NOT_ANNOTATED_CDS"/>
    <property type="molecule type" value="Genomic_DNA"/>
</dbReference>
<dbReference type="OrthoDB" id="5387389at2759"/>
<evidence type="ECO:0000259" key="2">
    <source>
        <dbReference type="PROSITE" id="PS00036"/>
    </source>
</evidence>
<keyword evidence="5" id="KW-1185">Reference proteome</keyword>
<dbReference type="EnsemblFungi" id="MAPG_07756T0">
    <property type="protein sequence ID" value="MAPG_07756T0"/>
    <property type="gene ID" value="MAPG_07756"/>
</dbReference>
<accession>A0A0C4E5I7</accession>
<reference evidence="4" key="4">
    <citation type="journal article" date="2015" name="G3 (Bethesda)">
        <title>Genome sequences of three phytopathogenic species of the Magnaporthaceae family of fungi.</title>
        <authorList>
            <person name="Okagaki L.H."/>
            <person name="Nunes C.C."/>
            <person name="Sailsbery J."/>
            <person name="Clay B."/>
            <person name="Brown D."/>
            <person name="John T."/>
            <person name="Oh Y."/>
            <person name="Young N."/>
            <person name="Fitzgerald M."/>
            <person name="Haas B.J."/>
            <person name="Zeng Q."/>
            <person name="Young S."/>
            <person name="Adiconis X."/>
            <person name="Fan L."/>
            <person name="Levin J.Z."/>
            <person name="Mitchell T.K."/>
            <person name="Okubara P.A."/>
            <person name="Farman M.L."/>
            <person name="Kohn L.M."/>
            <person name="Birren B."/>
            <person name="Ma L.-J."/>
            <person name="Dean R.A."/>
        </authorList>
    </citation>
    <scope>NUCLEOTIDE SEQUENCE</scope>
    <source>
        <strain evidence="4">ATCC 64411 / 73-15</strain>
    </source>
</reference>
<name>A0A0C4E5I7_MAGP6</name>
<dbReference type="InterPro" id="IPR004827">
    <property type="entry name" value="bZIP"/>
</dbReference>
<reference evidence="3" key="2">
    <citation type="submission" date="2010-05" db="EMBL/GenBank/DDBJ databases">
        <title>The Genome Sequence of Magnaporthe poae strain ATCC 64411.</title>
        <authorList>
            <consortium name="The Broad Institute Genome Sequencing Platform"/>
            <consortium name="Broad Institute Genome Sequencing Center for Infectious Disease"/>
            <person name="Ma L.-J."/>
            <person name="Dead R."/>
            <person name="Young S."/>
            <person name="Zeng Q."/>
            <person name="Koehrsen M."/>
            <person name="Alvarado L."/>
            <person name="Berlin A."/>
            <person name="Chapman S.B."/>
            <person name="Chen Z."/>
            <person name="Freedman E."/>
            <person name="Gellesch M."/>
            <person name="Goldberg J."/>
            <person name="Griggs A."/>
            <person name="Gujja S."/>
            <person name="Heilman E.R."/>
            <person name="Heiman D."/>
            <person name="Hepburn T."/>
            <person name="Howarth C."/>
            <person name="Jen D."/>
            <person name="Larson L."/>
            <person name="Mehta T."/>
            <person name="Neiman D."/>
            <person name="Pearson M."/>
            <person name="Roberts A."/>
            <person name="Saif S."/>
            <person name="Shea T."/>
            <person name="Shenoy N."/>
            <person name="Sisk P."/>
            <person name="Stolte C."/>
            <person name="Sykes S."/>
            <person name="Walk T."/>
            <person name="White J."/>
            <person name="Yandava C."/>
            <person name="Haas B."/>
            <person name="Nusbaum C."/>
            <person name="Birren B."/>
        </authorList>
    </citation>
    <scope>NUCLEOTIDE SEQUENCE</scope>
    <source>
        <strain evidence="3">ATCC 64411</strain>
    </source>
</reference>
<gene>
    <name evidence="3" type="ORF">MAPG_07756</name>
</gene>
<proteinExistence type="predicted"/>
<dbReference type="InterPro" id="IPR052635">
    <property type="entry name" value="Sec_Metab_Biosynth_Reg"/>
</dbReference>
<evidence type="ECO:0000313" key="5">
    <source>
        <dbReference type="Proteomes" id="UP000011715"/>
    </source>
</evidence>
<organism evidence="4 5">
    <name type="scientific">Magnaporthiopsis poae (strain ATCC 64411 / 73-15)</name>
    <name type="common">Kentucky bluegrass fungus</name>
    <name type="synonym">Magnaporthe poae</name>
    <dbReference type="NCBI Taxonomy" id="644358"/>
    <lineage>
        <taxon>Eukaryota</taxon>
        <taxon>Fungi</taxon>
        <taxon>Dikarya</taxon>
        <taxon>Ascomycota</taxon>
        <taxon>Pezizomycotina</taxon>
        <taxon>Sordariomycetes</taxon>
        <taxon>Sordariomycetidae</taxon>
        <taxon>Magnaporthales</taxon>
        <taxon>Magnaporthaceae</taxon>
        <taxon>Magnaporthiopsis</taxon>
    </lineage>
</organism>
<dbReference type="EMBL" id="GL876972">
    <property type="protein sequence ID" value="KLU88772.1"/>
    <property type="molecule type" value="Genomic_DNA"/>
</dbReference>
<dbReference type="AlphaFoldDB" id="A0A0C4E5I7"/>
<sequence length="183" mass="20743">MSSSQDPQDRKGKGVPTYSLEILEETADQAQSAHQHGTTEKSRGKRKSKSKKDQSGSDTETEAPKMSSRSSKTSSPSESTKKHGSSSRHRAPQNEDWTEVTDPEERRRIQNRIAQRKFRGKAKEQREKNERDQRNMEHAGDSYRVPEAGEMATDTGSSPGGEQLYYDNSTTSYYYDYDTSPRQ</sequence>
<feature type="compositionally biased region" description="Basic and acidic residues" evidence="1">
    <location>
        <begin position="121"/>
        <end position="141"/>
    </location>
</feature>
<dbReference type="EMBL" id="ADBL01001881">
    <property type="status" value="NOT_ANNOTATED_CDS"/>
    <property type="molecule type" value="Genomic_DNA"/>
</dbReference>
<feature type="compositionally biased region" description="Low complexity" evidence="1">
    <location>
        <begin position="64"/>
        <end position="78"/>
    </location>
</feature>